<dbReference type="VEuPathDB" id="FungiDB:MAPG_03437"/>
<dbReference type="EMBL" id="GL876967">
    <property type="protein sequence ID" value="KLU84393.1"/>
    <property type="molecule type" value="Genomic_DNA"/>
</dbReference>
<protein>
    <submittedName>
        <fullName evidence="1 2">Uncharacterized protein</fullName>
    </submittedName>
</protein>
<keyword evidence="3" id="KW-1185">Reference proteome</keyword>
<dbReference type="EnsemblFungi" id="MAPG_03437T0">
    <property type="protein sequence ID" value="MAPG_03437T0"/>
    <property type="gene ID" value="MAPG_03437"/>
</dbReference>
<evidence type="ECO:0000313" key="3">
    <source>
        <dbReference type="Proteomes" id="UP000011715"/>
    </source>
</evidence>
<dbReference type="EMBL" id="ADBL01000822">
    <property type="status" value="NOT_ANNOTATED_CDS"/>
    <property type="molecule type" value="Genomic_DNA"/>
</dbReference>
<dbReference type="Proteomes" id="UP000011715">
    <property type="component" value="Unassembled WGS sequence"/>
</dbReference>
<reference evidence="2" key="4">
    <citation type="journal article" date="2015" name="G3 (Bethesda)">
        <title>Genome sequences of three phytopathogenic species of the Magnaporthaceae family of fungi.</title>
        <authorList>
            <person name="Okagaki L.H."/>
            <person name="Nunes C.C."/>
            <person name="Sailsbery J."/>
            <person name="Clay B."/>
            <person name="Brown D."/>
            <person name="John T."/>
            <person name="Oh Y."/>
            <person name="Young N."/>
            <person name="Fitzgerald M."/>
            <person name="Haas B.J."/>
            <person name="Zeng Q."/>
            <person name="Young S."/>
            <person name="Adiconis X."/>
            <person name="Fan L."/>
            <person name="Levin J.Z."/>
            <person name="Mitchell T.K."/>
            <person name="Okubara P.A."/>
            <person name="Farman M.L."/>
            <person name="Kohn L.M."/>
            <person name="Birren B."/>
            <person name="Ma L.-J."/>
            <person name="Dean R.A."/>
        </authorList>
    </citation>
    <scope>NUCLEOTIDE SEQUENCE</scope>
    <source>
        <strain evidence="2">ATCC 64411 / 73-15</strain>
    </source>
</reference>
<accession>A0A0C4DU06</accession>
<proteinExistence type="predicted"/>
<dbReference type="AlphaFoldDB" id="A0A0C4DU06"/>
<reference evidence="1" key="1">
    <citation type="submission" date="2010-05" db="EMBL/GenBank/DDBJ databases">
        <title>The Genome Sequence of Magnaporthe poae strain ATCC 64411.</title>
        <authorList>
            <consortium name="The Broad Institute Genome Sequencing Platform"/>
            <consortium name="Broad Institute Genome Sequencing Center for Infectious Disease"/>
            <person name="Ma L.-J."/>
            <person name="Dead R."/>
            <person name="Young S."/>
            <person name="Zeng Q."/>
            <person name="Koehrsen M."/>
            <person name="Alvarado L."/>
            <person name="Berlin A."/>
            <person name="Chapman S.B."/>
            <person name="Chen Z."/>
            <person name="Freedman E."/>
            <person name="Gellesch M."/>
            <person name="Goldberg J."/>
            <person name="Griggs A."/>
            <person name="Gujja S."/>
            <person name="Heilman E.R."/>
            <person name="Heiman D."/>
            <person name="Hepburn T."/>
            <person name="Howarth C."/>
            <person name="Jen D."/>
            <person name="Larson L."/>
            <person name="Mehta T."/>
            <person name="Neiman D."/>
            <person name="Pearson M."/>
            <person name="Roberts A."/>
            <person name="Saif S."/>
            <person name="Shea T."/>
            <person name="Shenoy N."/>
            <person name="Sisk P."/>
            <person name="Stolte C."/>
            <person name="Sykes S."/>
            <person name="Walk T."/>
            <person name="White J."/>
            <person name="Yandava C."/>
            <person name="Haas B."/>
            <person name="Nusbaum C."/>
            <person name="Birren B."/>
        </authorList>
    </citation>
    <scope>NUCLEOTIDE SEQUENCE</scope>
    <source>
        <strain evidence="1">ATCC 64411</strain>
    </source>
</reference>
<organism evidence="2 3">
    <name type="scientific">Magnaporthiopsis poae (strain ATCC 64411 / 73-15)</name>
    <name type="common">Kentucky bluegrass fungus</name>
    <name type="synonym">Magnaporthe poae</name>
    <dbReference type="NCBI Taxonomy" id="644358"/>
    <lineage>
        <taxon>Eukaryota</taxon>
        <taxon>Fungi</taxon>
        <taxon>Dikarya</taxon>
        <taxon>Ascomycota</taxon>
        <taxon>Pezizomycotina</taxon>
        <taxon>Sordariomycetes</taxon>
        <taxon>Sordariomycetidae</taxon>
        <taxon>Magnaporthales</taxon>
        <taxon>Magnaporthaceae</taxon>
        <taxon>Magnaporthiopsis</taxon>
    </lineage>
</organism>
<dbReference type="eggNOG" id="ENOG502RNDV">
    <property type="taxonomic scope" value="Eukaryota"/>
</dbReference>
<reference evidence="2" key="5">
    <citation type="submission" date="2015-06" db="UniProtKB">
        <authorList>
            <consortium name="EnsemblFungi"/>
        </authorList>
    </citation>
    <scope>IDENTIFICATION</scope>
    <source>
        <strain evidence="2">ATCC 64411</strain>
    </source>
</reference>
<name>A0A0C4DU06_MAGP6</name>
<reference evidence="3" key="2">
    <citation type="submission" date="2010-05" db="EMBL/GenBank/DDBJ databases">
        <title>The genome sequence of Magnaporthe poae strain ATCC 64411.</title>
        <authorList>
            <person name="Ma L.-J."/>
            <person name="Dead R."/>
            <person name="Young S."/>
            <person name="Zeng Q."/>
            <person name="Koehrsen M."/>
            <person name="Alvarado L."/>
            <person name="Berlin A."/>
            <person name="Chapman S.B."/>
            <person name="Chen Z."/>
            <person name="Freedman E."/>
            <person name="Gellesch M."/>
            <person name="Goldberg J."/>
            <person name="Griggs A."/>
            <person name="Gujja S."/>
            <person name="Heilman E.R."/>
            <person name="Heiman D."/>
            <person name="Hepburn T."/>
            <person name="Howarth C."/>
            <person name="Jen D."/>
            <person name="Larson L."/>
            <person name="Mehta T."/>
            <person name="Neiman D."/>
            <person name="Pearson M."/>
            <person name="Roberts A."/>
            <person name="Saif S."/>
            <person name="Shea T."/>
            <person name="Shenoy N."/>
            <person name="Sisk P."/>
            <person name="Stolte C."/>
            <person name="Sykes S."/>
            <person name="Walk T."/>
            <person name="White J."/>
            <person name="Yandava C."/>
            <person name="Haas B."/>
            <person name="Nusbaum C."/>
            <person name="Birren B."/>
        </authorList>
    </citation>
    <scope>NUCLEOTIDE SEQUENCE [LARGE SCALE GENOMIC DNA]</scope>
    <source>
        <strain evidence="3">ATCC 64411 / 73-15</strain>
    </source>
</reference>
<sequence length="197" mass="22349">MPSHEEIERHMTEVATLYANSCSTAKSALEIFLYDELAIQCHIEDPNGLLLGTDTPRNHADELSLLVNNARCDSALLATNLRQCHEWVSPLWSAADKDQSRQLDDFCRRQNQYLEKAMTRTDMARYAEDIGQLNLDIEDVKPIAKVLVSRLSNLIRELDECKVLVAGFCDKLAAYTPCDHWARLQMLHGAALKDFDN</sequence>
<evidence type="ECO:0000313" key="1">
    <source>
        <dbReference type="EMBL" id="KLU84393.1"/>
    </source>
</evidence>
<evidence type="ECO:0000313" key="2">
    <source>
        <dbReference type="EnsemblFungi" id="MAPG_03437T0"/>
    </source>
</evidence>
<gene>
    <name evidence="1" type="ORF">MAPG_03437</name>
</gene>
<reference evidence="1" key="3">
    <citation type="submission" date="2011-03" db="EMBL/GenBank/DDBJ databases">
        <title>Annotation of Magnaporthe poae ATCC 64411.</title>
        <authorList>
            <person name="Ma L.-J."/>
            <person name="Dead R."/>
            <person name="Young S.K."/>
            <person name="Zeng Q."/>
            <person name="Gargeya S."/>
            <person name="Fitzgerald M."/>
            <person name="Haas B."/>
            <person name="Abouelleil A."/>
            <person name="Alvarado L."/>
            <person name="Arachchi H.M."/>
            <person name="Berlin A."/>
            <person name="Brown A."/>
            <person name="Chapman S.B."/>
            <person name="Chen Z."/>
            <person name="Dunbar C."/>
            <person name="Freedman E."/>
            <person name="Gearin G."/>
            <person name="Gellesch M."/>
            <person name="Goldberg J."/>
            <person name="Griggs A."/>
            <person name="Gujja S."/>
            <person name="Heiman D."/>
            <person name="Howarth C."/>
            <person name="Larson L."/>
            <person name="Lui A."/>
            <person name="MacDonald P.J.P."/>
            <person name="Mehta T."/>
            <person name="Montmayeur A."/>
            <person name="Murphy C."/>
            <person name="Neiman D."/>
            <person name="Pearson M."/>
            <person name="Priest M."/>
            <person name="Roberts A."/>
            <person name="Saif S."/>
            <person name="Shea T."/>
            <person name="Shenoy N."/>
            <person name="Sisk P."/>
            <person name="Stolte C."/>
            <person name="Sykes S."/>
            <person name="Yandava C."/>
            <person name="Wortman J."/>
            <person name="Nusbaum C."/>
            <person name="Birren B."/>
        </authorList>
    </citation>
    <scope>NUCLEOTIDE SEQUENCE</scope>
    <source>
        <strain evidence="1">ATCC 64411</strain>
    </source>
</reference>